<evidence type="ECO:0000256" key="4">
    <source>
        <dbReference type="ARBA" id="ARBA00022989"/>
    </source>
</evidence>
<keyword evidence="6" id="KW-0862">Zinc</keyword>
<keyword evidence="6" id="KW-0479">Metal-binding</keyword>
<dbReference type="PANTHER" id="PTHR20855:SF138">
    <property type="entry name" value="PROGESTIN AND ADIPOQ RECEPTOR FAMILY MEMBER 4"/>
    <property type="match status" value="1"/>
</dbReference>
<accession>A0A7R9G1H6</accession>
<name>A0A7R9G1H6_TIMSH</name>
<feature type="binding site" evidence="6">
    <location>
        <position position="101"/>
    </location>
    <ligand>
        <name>Zn(2+)</name>
        <dbReference type="ChEBI" id="CHEBI:29105"/>
    </ligand>
</feature>
<evidence type="ECO:0000256" key="6">
    <source>
        <dbReference type="PIRSR" id="PIRSR604254-1"/>
    </source>
</evidence>
<evidence type="ECO:0008006" key="9">
    <source>
        <dbReference type="Google" id="ProtNLM"/>
    </source>
</evidence>
<organism evidence="8">
    <name type="scientific">Timema shepardi</name>
    <name type="common">Walking stick</name>
    <dbReference type="NCBI Taxonomy" id="629360"/>
    <lineage>
        <taxon>Eukaryota</taxon>
        <taxon>Metazoa</taxon>
        <taxon>Ecdysozoa</taxon>
        <taxon>Arthropoda</taxon>
        <taxon>Hexapoda</taxon>
        <taxon>Insecta</taxon>
        <taxon>Pterygota</taxon>
        <taxon>Neoptera</taxon>
        <taxon>Polyneoptera</taxon>
        <taxon>Phasmatodea</taxon>
        <taxon>Timematodea</taxon>
        <taxon>Timematoidea</taxon>
        <taxon>Timematidae</taxon>
        <taxon>Timema</taxon>
    </lineage>
</organism>
<evidence type="ECO:0000256" key="1">
    <source>
        <dbReference type="ARBA" id="ARBA00004141"/>
    </source>
</evidence>
<feature type="transmembrane region" description="Helical" evidence="7">
    <location>
        <begin position="81"/>
        <end position="100"/>
    </location>
</feature>
<reference evidence="8" key="1">
    <citation type="submission" date="2020-11" db="EMBL/GenBank/DDBJ databases">
        <authorList>
            <person name="Tran Van P."/>
        </authorList>
    </citation>
    <scope>NUCLEOTIDE SEQUENCE</scope>
</reference>
<evidence type="ECO:0000256" key="2">
    <source>
        <dbReference type="ARBA" id="ARBA00007018"/>
    </source>
</evidence>
<dbReference type="InterPro" id="IPR004254">
    <property type="entry name" value="AdipoR/HlyIII-related"/>
</dbReference>
<feature type="binding site" evidence="6">
    <location>
        <position position="246"/>
    </location>
    <ligand>
        <name>Zn(2+)</name>
        <dbReference type="ChEBI" id="CHEBI:29105"/>
    </ligand>
</feature>
<feature type="transmembrane region" description="Helical" evidence="7">
    <location>
        <begin position="204"/>
        <end position="225"/>
    </location>
</feature>
<gene>
    <name evidence="8" type="ORF">TSIB3V08_LOCUS7503</name>
</gene>
<dbReference type="GO" id="GO:0046872">
    <property type="term" value="F:metal ion binding"/>
    <property type="evidence" value="ECO:0007669"/>
    <property type="project" value="UniProtKB-KW"/>
</dbReference>
<dbReference type="GO" id="GO:0038023">
    <property type="term" value="F:signaling receptor activity"/>
    <property type="evidence" value="ECO:0007669"/>
    <property type="project" value="TreeGrafter"/>
</dbReference>
<comment type="subcellular location">
    <subcellularLocation>
        <location evidence="1">Membrane</location>
        <topology evidence="1">Multi-pass membrane protein</topology>
    </subcellularLocation>
</comment>
<protein>
    <recommendedName>
        <fullName evidence="9">Progestin and adipoQ receptor family member 4</fullName>
    </recommendedName>
</protein>
<sequence>MASLVLTESSQQRADGFVKLPDQTITHGSRLVHVGDTTEDSLIRMRRFRLLAVEGNACVPIVYILLTVPALIPWEQVDSRFLPWCHVAGAVSPWIGSFLYHLFMNLDHGEMIYYRLLQLDMLGIWVSQSFGALPMVTATVYCLPWVFRWVIIFFYCLLSIWGLYKAMTAWSPWERRLCFLLPFMMRVLLFILRNSSYGGGDPTGMMHVVLQDGVSAIGGMVGALHIPEKWFPGTMDFYLNSHNIMHVLVVMAVYSMHQATVRDLVWMTQVDCEARHLTLRGYQIKFEL</sequence>
<feature type="transmembrane region" description="Helical" evidence="7">
    <location>
        <begin position="112"/>
        <end position="133"/>
    </location>
</feature>
<keyword evidence="3 7" id="KW-0812">Transmembrane</keyword>
<evidence type="ECO:0000256" key="3">
    <source>
        <dbReference type="ARBA" id="ARBA00022692"/>
    </source>
</evidence>
<comment type="similarity">
    <text evidence="2">Belongs to the ADIPOR family.</text>
</comment>
<evidence type="ECO:0000256" key="7">
    <source>
        <dbReference type="SAM" id="Phobius"/>
    </source>
</evidence>
<dbReference type="AlphaFoldDB" id="A0A7R9G1H6"/>
<evidence type="ECO:0000256" key="5">
    <source>
        <dbReference type="ARBA" id="ARBA00023136"/>
    </source>
</evidence>
<dbReference type="EMBL" id="OC003535">
    <property type="protein sequence ID" value="CAD7263425.1"/>
    <property type="molecule type" value="Genomic_DNA"/>
</dbReference>
<dbReference type="Pfam" id="PF03006">
    <property type="entry name" value="HlyIII"/>
    <property type="match status" value="1"/>
</dbReference>
<feature type="transmembrane region" description="Helical" evidence="7">
    <location>
        <begin position="176"/>
        <end position="192"/>
    </location>
</feature>
<feature type="transmembrane region" description="Helical" evidence="7">
    <location>
        <begin position="50"/>
        <end position="69"/>
    </location>
</feature>
<feature type="transmembrane region" description="Helical" evidence="7">
    <location>
        <begin position="237"/>
        <end position="257"/>
    </location>
</feature>
<evidence type="ECO:0000313" key="8">
    <source>
        <dbReference type="EMBL" id="CAD7263425.1"/>
    </source>
</evidence>
<feature type="binding site" evidence="6">
    <location>
        <position position="242"/>
    </location>
    <ligand>
        <name>Zn(2+)</name>
        <dbReference type="ChEBI" id="CHEBI:29105"/>
    </ligand>
</feature>
<dbReference type="PANTHER" id="PTHR20855">
    <property type="entry name" value="ADIPOR/PROGESTIN RECEPTOR-RELATED"/>
    <property type="match status" value="1"/>
</dbReference>
<proteinExistence type="inferred from homology"/>
<keyword evidence="4 7" id="KW-1133">Transmembrane helix</keyword>
<feature type="transmembrane region" description="Helical" evidence="7">
    <location>
        <begin position="145"/>
        <end position="164"/>
    </location>
</feature>
<keyword evidence="5 7" id="KW-0472">Membrane</keyword>
<dbReference type="GO" id="GO:0016020">
    <property type="term" value="C:membrane"/>
    <property type="evidence" value="ECO:0007669"/>
    <property type="project" value="UniProtKB-SubCell"/>
</dbReference>